<dbReference type="AlphaFoldDB" id="A0AAD4C6B4"/>
<reference evidence="1" key="2">
    <citation type="journal article" date="2020" name="Nat. Commun.">
        <title>Large-scale genome sequencing of mycorrhizal fungi provides insights into the early evolution of symbiotic traits.</title>
        <authorList>
            <person name="Miyauchi S."/>
            <person name="Kiss E."/>
            <person name="Kuo A."/>
            <person name="Drula E."/>
            <person name="Kohler A."/>
            <person name="Sanchez-Garcia M."/>
            <person name="Morin E."/>
            <person name="Andreopoulos B."/>
            <person name="Barry K.W."/>
            <person name="Bonito G."/>
            <person name="Buee M."/>
            <person name="Carver A."/>
            <person name="Chen C."/>
            <person name="Cichocki N."/>
            <person name="Clum A."/>
            <person name="Culley D."/>
            <person name="Crous P.W."/>
            <person name="Fauchery L."/>
            <person name="Girlanda M."/>
            <person name="Hayes R.D."/>
            <person name="Keri Z."/>
            <person name="LaButti K."/>
            <person name="Lipzen A."/>
            <person name="Lombard V."/>
            <person name="Magnuson J."/>
            <person name="Maillard F."/>
            <person name="Murat C."/>
            <person name="Nolan M."/>
            <person name="Ohm R.A."/>
            <person name="Pangilinan J."/>
            <person name="Pereira M.F."/>
            <person name="Perotto S."/>
            <person name="Peter M."/>
            <person name="Pfister S."/>
            <person name="Riley R."/>
            <person name="Sitrit Y."/>
            <person name="Stielow J.B."/>
            <person name="Szollosi G."/>
            <person name="Zifcakova L."/>
            <person name="Stursova M."/>
            <person name="Spatafora J.W."/>
            <person name="Tedersoo L."/>
            <person name="Vaario L.M."/>
            <person name="Yamada A."/>
            <person name="Yan M."/>
            <person name="Wang P."/>
            <person name="Xu J."/>
            <person name="Bruns T."/>
            <person name="Baldrian P."/>
            <person name="Vilgalys R."/>
            <person name="Dunand C."/>
            <person name="Henrissat B."/>
            <person name="Grigoriev I.V."/>
            <person name="Hibbett D."/>
            <person name="Nagy L.G."/>
            <person name="Martin F.M."/>
        </authorList>
    </citation>
    <scope>NUCLEOTIDE SEQUENCE</scope>
    <source>
        <strain evidence="1">BED1</strain>
    </source>
</reference>
<evidence type="ECO:0000313" key="2">
    <source>
        <dbReference type="Proteomes" id="UP001194468"/>
    </source>
</evidence>
<organism evidence="1 2">
    <name type="scientific">Boletus edulis BED1</name>
    <dbReference type="NCBI Taxonomy" id="1328754"/>
    <lineage>
        <taxon>Eukaryota</taxon>
        <taxon>Fungi</taxon>
        <taxon>Dikarya</taxon>
        <taxon>Basidiomycota</taxon>
        <taxon>Agaricomycotina</taxon>
        <taxon>Agaricomycetes</taxon>
        <taxon>Agaricomycetidae</taxon>
        <taxon>Boletales</taxon>
        <taxon>Boletineae</taxon>
        <taxon>Boletaceae</taxon>
        <taxon>Boletoideae</taxon>
        <taxon>Boletus</taxon>
    </lineage>
</organism>
<sequence>MRRTSVITTTSTVTVVIVTSKITASIFVMRTSVIVKFSWASTMVTGSSTPVVSAVAVSAPVAIPIPIPVVTVSVVSIIMPPTLAVLAVPTVDAVA</sequence>
<protein>
    <submittedName>
        <fullName evidence="1">Uncharacterized protein</fullName>
    </submittedName>
</protein>
<name>A0AAD4C6B4_BOLED</name>
<dbReference type="Proteomes" id="UP001194468">
    <property type="component" value="Unassembled WGS sequence"/>
</dbReference>
<gene>
    <name evidence="1" type="ORF">L210DRAFT_3523742</name>
</gene>
<proteinExistence type="predicted"/>
<reference evidence="1" key="1">
    <citation type="submission" date="2019-10" db="EMBL/GenBank/DDBJ databases">
        <authorList>
            <consortium name="DOE Joint Genome Institute"/>
            <person name="Kuo A."/>
            <person name="Miyauchi S."/>
            <person name="Kiss E."/>
            <person name="Drula E."/>
            <person name="Kohler A."/>
            <person name="Sanchez-Garcia M."/>
            <person name="Andreopoulos B."/>
            <person name="Barry K.W."/>
            <person name="Bonito G."/>
            <person name="Buee M."/>
            <person name="Carver A."/>
            <person name="Chen C."/>
            <person name="Cichocki N."/>
            <person name="Clum A."/>
            <person name="Culley D."/>
            <person name="Crous P.W."/>
            <person name="Fauchery L."/>
            <person name="Girlanda M."/>
            <person name="Hayes R."/>
            <person name="Keri Z."/>
            <person name="LaButti K."/>
            <person name="Lipzen A."/>
            <person name="Lombard V."/>
            <person name="Magnuson J."/>
            <person name="Maillard F."/>
            <person name="Morin E."/>
            <person name="Murat C."/>
            <person name="Nolan M."/>
            <person name="Ohm R."/>
            <person name="Pangilinan J."/>
            <person name="Pereira M."/>
            <person name="Perotto S."/>
            <person name="Peter M."/>
            <person name="Riley R."/>
            <person name="Sitrit Y."/>
            <person name="Stielow B."/>
            <person name="Szollosi G."/>
            <person name="Zifcakova L."/>
            <person name="Stursova M."/>
            <person name="Spatafora J.W."/>
            <person name="Tedersoo L."/>
            <person name="Vaario L.-M."/>
            <person name="Yamada A."/>
            <person name="Yan M."/>
            <person name="Wang P."/>
            <person name="Xu J."/>
            <person name="Bruns T."/>
            <person name="Baldrian P."/>
            <person name="Vilgalys R."/>
            <person name="Henrissat B."/>
            <person name="Grigoriev I.V."/>
            <person name="Hibbett D."/>
            <person name="Nagy L.G."/>
            <person name="Martin F.M."/>
        </authorList>
    </citation>
    <scope>NUCLEOTIDE SEQUENCE</scope>
    <source>
        <strain evidence="1">BED1</strain>
    </source>
</reference>
<evidence type="ECO:0000313" key="1">
    <source>
        <dbReference type="EMBL" id="KAF8449030.1"/>
    </source>
</evidence>
<dbReference type="EMBL" id="WHUW01000003">
    <property type="protein sequence ID" value="KAF8449030.1"/>
    <property type="molecule type" value="Genomic_DNA"/>
</dbReference>
<accession>A0AAD4C6B4</accession>
<comment type="caution">
    <text evidence="1">The sequence shown here is derived from an EMBL/GenBank/DDBJ whole genome shotgun (WGS) entry which is preliminary data.</text>
</comment>
<keyword evidence="2" id="KW-1185">Reference proteome</keyword>